<dbReference type="Proteomes" id="UP000664534">
    <property type="component" value="Unassembled WGS sequence"/>
</dbReference>
<keyword evidence="1" id="KW-0472">Membrane</keyword>
<keyword evidence="1" id="KW-0812">Transmembrane</keyword>
<organism evidence="2 3">
    <name type="scientific">Imshaugia aleurites</name>
    <dbReference type="NCBI Taxonomy" id="172621"/>
    <lineage>
        <taxon>Eukaryota</taxon>
        <taxon>Fungi</taxon>
        <taxon>Dikarya</taxon>
        <taxon>Ascomycota</taxon>
        <taxon>Pezizomycotina</taxon>
        <taxon>Lecanoromycetes</taxon>
        <taxon>OSLEUM clade</taxon>
        <taxon>Lecanoromycetidae</taxon>
        <taxon>Lecanorales</taxon>
        <taxon>Lecanorineae</taxon>
        <taxon>Parmeliaceae</taxon>
        <taxon>Imshaugia</taxon>
    </lineage>
</organism>
<protein>
    <submittedName>
        <fullName evidence="2">Uncharacterized protein</fullName>
    </submittedName>
</protein>
<evidence type="ECO:0000313" key="3">
    <source>
        <dbReference type="Proteomes" id="UP000664534"/>
    </source>
</evidence>
<name>A0A8H3ITD4_9LECA</name>
<gene>
    <name evidence="2" type="ORF">IMSHALPRED_006733</name>
</gene>
<dbReference type="EMBL" id="CAJPDT010000040">
    <property type="protein sequence ID" value="CAF9925629.1"/>
    <property type="molecule type" value="Genomic_DNA"/>
</dbReference>
<feature type="transmembrane region" description="Helical" evidence="1">
    <location>
        <begin position="147"/>
        <end position="168"/>
    </location>
</feature>
<keyword evidence="3" id="KW-1185">Reference proteome</keyword>
<accession>A0A8H3ITD4</accession>
<dbReference type="AlphaFoldDB" id="A0A8H3ITD4"/>
<reference evidence="2" key="1">
    <citation type="submission" date="2021-03" db="EMBL/GenBank/DDBJ databases">
        <authorList>
            <person name="Tagirdzhanova G."/>
        </authorList>
    </citation>
    <scope>NUCLEOTIDE SEQUENCE</scope>
</reference>
<proteinExistence type="predicted"/>
<evidence type="ECO:0000313" key="2">
    <source>
        <dbReference type="EMBL" id="CAF9925629.1"/>
    </source>
</evidence>
<sequence length="169" mass="18946">MHRALRFTSNTLLQNACARQRTLAVPKYLVRPPPLLACSLGKRLLFSHDKYPNLVNQIRDMAADSDSDEFEVFHKGATGFLDLVFMDASRSVGKKSVIALHREWRKSLKSIREILEADAKSPRSKWTEHEREAALKFVSKVSSATNAIVIILGLSVVGVGTLLWIAFIK</sequence>
<comment type="caution">
    <text evidence="2">The sequence shown here is derived from an EMBL/GenBank/DDBJ whole genome shotgun (WGS) entry which is preliminary data.</text>
</comment>
<keyword evidence="1" id="KW-1133">Transmembrane helix</keyword>
<evidence type="ECO:0000256" key="1">
    <source>
        <dbReference type="SAM" id="Phobius"/>
    </source>
</evidence>
<dbReference type="OrthoDB" id="10376816at2759"/>